<dbReference type="InterPro" id="IPR041454">
    <property type="entry name" value="BsuBI/PstI_N"/>
</dbReference>
<gene>
    <name evidence="3" type="primary">res</name>
    <name evidence="3" type="ORF">NIES46_00050</name>
</gene>
<dbReference type="Gene3D" id="1.10.10.1820">
    <property type="entry name" value="BsuBI/PstI restriction endonuclease-like"/>
    <property type="match status" value="1"/>
</dbReference>
<comment type="caution">
    <text evidence="3">The sequence shown here is derived from an EMBL/GenBank/DDBJ whole genome shotgun (WGS) entry which is preliminary data.</text>
</comment>
<dbReference type="Pfam" id="PF06616">
    <property type="entry name" value="BsuBI_PstI_RE"/>
    <property type="match status" value="1"/>
</dbReference>
<dbReference type="Pfam" id="PF17728">
    <property type="entry name" value="BsuBI_PstI_RE_N"/>
    <property type="match status" value="1"/>
</dbReference>
<evidence type="ECO:0000313" key="4">
    <source>
        <dbReference type="Proteomes" id="UP000326169"/>
    </source>
</evidence>
<protein>
    <submittedName>
        <fullName evidence="3">Type II site-specific deoxyribonuclease</fullName>
    </submittedName>
</protein>
<dbReference type="Gene3D" id="3.40.1350.80">
    <property type="match status" value="1"/>
</dbReference>
<sequence>MSSNNPTPNLEQLMLEARQLMKDLGLPDKMQGDTPIFVLLVMLDMKPAKSWSEANNQKWGITPLMNKMRELGFKNLAPNTRENIRDDCVGQLVDAELATENPDKPRPKNSPKYCYQINQEVLYLVKKIGSADYPIALNNFLSNYQTIKHKYQAKRQSQRLNVKIAHNFSVSIAPGGQGVLIKSVLQDFCKYFNIDKVLYIDNTVDTARGYSPFIDENLINYLGIDIDKFKNSYDKPDIVLYKSDNKYLIIIEAVKTGGAINVERRDRLLSLFENVDVKLSFVNAFESFKELKRLTKEITRETHAWIMEFPDHMIHFNGDQYLFH</sequence>
<name>A0A5M3T274_LIMPL</name>
<evidence type="ECO:0000259" key="2">
    <source>
        <dbReference type="Pfam" id="PF17728"/>
    </source>
</evidence>
<dbReference type="InterPro" id="IPR041963">
    <property type="entry name" value="BsuBI/PstI_C_sf"/>
</dbReference>
<organism evidence="3 4">
    <name type="scientific">Limnospira platensis NIES-46</name>
    <dbReference type="NCBI Taxonomy" id="1236695"/>
    <lineage>
        <taxon>Bacteria</taxon>
        <taxon>Bacillati</taxon>
        <taxon>Cyanobacteriota</taxon>
        <taxon>Cyanophyceae</taxon>
        <taxon>Oscillatoriophycideae</taxon>
        <taxon>Oscillatoriales</taxon>
        <taxon>Sirenicapillariaceae</taxon>
        <taxon>Limnospira</taxon>
    </lineage>
</organism>
<dbReference type="EMBL" id="BIMW01000001">
    <property type="protein sequence ID" value="GCE91971.1"/>
    <property type="molecule type" value="Genomic_DNA"/>
</dbReference>
<dbReference type="GeneID" id="301680988"/>
<dbReference type="Proteomes" id="UP000326169">
    <property type="component" value="Unassembled WGS sequence"/>
</dbReference>
<feature type="domain" description="BsuBI/PstI restriction endonuclease" evidence="1">
    <location>
        <begin position="161"/>
        <end position="318"/>
    </location>
</feature>
<feature type="domain" description="BsuBI/PstI restriction endonuclease HTH" evidence="2">
    <location>
        <begin position="16"/>
        <end position="147"/>
    </location>
</feature>
<accession>A0A5M3T274</accession>
<keyword evidence="4" id="KW-1185">Reference proteome</keyword>
<dbReference type="RefSeq" id="WP_014276337.1">
    <property type="nucleotide sequence ID" value="NZ_BIMW01000001.1"/>
</dbReference>
<evidence type="ECO:0000313" key="3">
    <source>
        <dbReference type="EMBL" id="GCE91971.1"/>
    </source>
</evidence>
<proteinExistence type="predicted"/>
<dbReference type="InterPro" id="IPR009528">
    <property type="entry name" value="Restrct_endonuc_II_BsuBI_C"/>
</dbReference>
<dbReference type="InterPro" id="IPR041962">
    <property type="entry name" value="BsuBI/PstI_N_sf"/>
</dbReference>
<evidence type="ECO:0000259" key="1">
    <source>
        <dbReference type="Pfam" id="PF06616"/>
    </source>
</evidence>
<reference evidence="3 4" key="1">
    <citation type="journal article" date="2019" name="J Genomics">
        <title>The Draft Genome of a Hydrogen-producing Cyanobacterium, Arthrospira platensis NIES-46.</title>
        <authorList>
            <person name="Suzuki S."/>
            <person name="Yamaguchi H."/>
            <person name="Kawachi M."/>
        </authorList>
    </citation>
    <scope>NUCLEOTIDE SEQUENCE [LARGE SCALE GENOMIC DNA]</scope>
    <source>
        <strain evidence="3 4">NIES-46</strain>
    </source>
</reference>